<evidence type="ECO:0000313" key="2">
    <source>
        <dbReference type="Proteomes" id="UP000887013"/>
    </source>
</evidence>
<keyword evidence="2" id="KW-1185">Reference proteome</keyword>
<organism evidence="1 2">
    <name type="scientific">Nephila pilipes</name>
    <name type="common">Giant wood spider</name>
    <name type="synonym">Nephila maculata</name>
    <dbReference type="NCBI Taxonomy" id="299642"/>
    <lineage>
        <taxon>Eukaryota</taxon>
        <taxon>Metazoa</taxon>
        <taxon>Ecdysozoa</taxon>
        <taxon>Arthropoda</taxon>
        <taxon>Chelicerata</taxon>
        <taxon>Arachnida</taxon>
        <taxon>Araneae</taxon>
        <taxon>Araneomorphae</taxon>
        <taxon>Entelegynae</taxon>
        <taxon>Araneoidea</taxon>
        <taxon>Nephilidae</taxon>
        <taxon>Nephila</taxon>
    </lineage>
</organism>
<proteinExistence type="predicted"/>
<reference evidence="1" key="1">
    <citation type="submission" date="2020-08" db="EMBL/GenBank/DDBJ databases">
        <title>Multicomponent nature underlies the extraordinary mechanical properties of spider dragline silk.</title>
        <authorList>
            <person name="Kono N."/>
            <person name="Nakamura H."/>
            <person name="Mori M."/>
            <person name="Yoshida Y."/>
            <person name="Ohtoshi R."/>
            <person name="Malay A.D."/>
            <person name="Moran D.A.P."/>
            <person name="Tomita M."/>
            <person name="Numata K."/>
            <person name="Arakawa K."/>
        </authorList>
    </citation>
    <scope>NUCLEOTIDE SEQUENCE</scope>
</reference>
<accession>A0A8X6PMP7</accession>
<dbReference type="AlphaFoldDB" id="A0A8X6PMP7"/>
<dbReference type="EMBL" id="BMAW01071072">
    <property type="protein sequence ID" value="GFT76429.1"/>
    <property type="molecule type" value="Genomic_DNA"/>
</dbReference>
<comment type="caution">
    <text evidence="1">The sequence shown here is derived from an EMBL/GenBank/DDBJ whole genome shotgun (WGS) entry which is preliminary data.</text>
</comment>
<evidence type="ECO:0000313" key="1">
    <source>
        <dbReference type="EMBL" id="GFT76429.1"/>
    </source>
</evidence>
<protein>
    <submittedName>
        <fullName evidence="1">Uncharacterized protein</fullName>
    </submittedName>
</protein>
<dbReference type="Proteomes" id="UP000887013">
    <property type="component" value="Unassembled WGS sequence"/>
</dbReference>
<sequence length="94" mass="11377">MRLSDGLQQLRLHQKHPCFIIRSFYTLMNVLREHLCQQFENDFMERKEEERDKSAASNFVTIKNFRWMKILFGSLLTSQLNKVCRPQHDKILFC</sequence>
<gene>
    <name evidence="1" type="ORF">NPIL_466051</name>
</gene>
<name>A0A8X6PMP7_NEPPI</name>